<reference evidence="2" key="1">
    <citation type="submission" date="2016-11" db="EMBL/GenBank/DDBJ databases">
        <authorList>
            <person name="Varghese N."/>
            <person name="Submissions S."/>
        </authorList>
    </citation>
    <scope>NUCLEOTIDE SEQUENCE [LARGE SCALE GENOMIC DNA]</scope>
    <source>
        <strain evidence="2">DSM 27619</strain>
    </source>
</reference>
<accession>A0A1M5BY77</accession>
<gene>
    <name evidence="1" type="ORF">SAMN05443633_104328</name>
</gene>
<dbReference type="EMBL" id="FQUT01000004">
    <property type="protein sequence ID" value="SHF47182.1"/>
    <property type="molecule type" value="Genomic_DNA"/>
</dbReference>
<organism evidence="1 2">
    <name type="scientific">Chryseobacterium arachidis</name>
    <dbReference type="NCBI Taxonomy" id="1416778"/>
    <lineage>
        <taxon>Bacteria</taxon>
        <taxon>Pseudomonadati</taxon>
        <taxon>Bacteroidota</taxon>
        <taxon>Flavobacteriia</taxon>
        <taxon>Flavobacteriales</taxon>
        <taxon>Weeksellaceae</taxon>
        <taxon>Chryseobacterium group</taxon>
        <taxon>Chryseobacterium</taxon>
    </lineage>
</organism>
<name>A0A1M5BY77_9FLAO</name>
<sequence length="145" mass="17348">MKSIEQRLRENYIVGCIKYKNNYHFYLMPIAWWILNYEKYSPSILQDVSRQDFRNGALNVTDDQLEPFLTAILEDQISIPEVKSIIENFSEEYSEILFFIDFDRKEYISAFCDIEIETYLPDETWTGKFESPTDYLPKNIVDQIK</sequence>
<keyword evidence="2" id="KW-1185">Reference proteome</keyword>
<proteinExistence type="predicted"/>
<evidence type="ECO:0000313" key="2">
    <source>
        <dbReference type="Proteomes" id="UP000184518"/>
    </source>
</evidence>
<protein>
    <submittedName>
        <fullName evidence="1">Uncharacterized protein</fullName>
    </submittedName>
</protein>
<dbReference type="RefSeq" id="WP_143152312.1">
    <property type="nucleotide sequence ID" value="NZ_FQUT01000004.1"/>
</dbReference>
<dbReference type="AlphaFoldDB" id="A0A1M5BY77"/>
<dbReference type="Proteomes" id="UP000184518">
    <property type="component" value="Unassembled WGS sequence"/>
</dbReference>
<dbReference type="STRING" id="1416778.SAMN05443633_104328"/>
<evidence type="ECO:0000313" key="1">
    <source>
        <dbReference type="EMBL" id="SHF47182.1"/>
    </source>
</evidence>
<dbReference type="OrthoDB" id="1258936at2"/>